<feature type="transmembrane region" description="Helical" evidence="1">
    <location>
        <begin position="358"/>
        <end position="379"/>
    </location>
</feature>
<reference evidence="2" key="1">
    <citation type="submission" date="2017-07" db="EMBL/GenBank/DDBJ databases">
        <title>Taro Niue Genome Assembly and Annotation.</title>
        <authorList>
            <person name="Atibalentja N."/>
            <person name="Keating K."/>
            <person name="Fields C.J."/>
        </authorList>
    </citation>
    <scope>NUCLEOTIDE SEQUENCE</scope>
    <source>
        <strain evidence="2">Niue_2</strain>
        <tissue evidence="2">Leaf</tissue>
    </source>
</reference>
<keyword evidence="1" id="KW-1133">Transmembrane helix</keyword>
<feature type="transmembrane region" description="Helical" evidence="1">
    <location>
        <begin position="430"/>
        <end position="454"/>
    </location>
</feature>
<dbReference type="Proteomes" id="UP000652761">
    <property type="component" value="Unassembled WGS sequence"/>
</dbReference>
<sequence length="1312" mass="141569">MLKDQPDPYLALPVVAGMVVVAVVPLYHNCEEEGRAWCRGIVDLAWSEEEVANRRERPHWGSFFMKGRDCLNPSRSSSWAALGSRILSVCLSVDVAMARRIATSEEASGFRRDTLLRRNRVAVAVPFPVMMASRRLWGSRQHQCFLGCFRWPGCVSACAPGQALPLGPSGREHGSQQFVAVPVVLAPPFARCLALEGLSRSEVVSVAWDPHPREPVEGVLRATSVLELAADWADSGAERKMREVRRKVAAWPGCGVACVGVLLRRLFSVGIVGLALCGPILLVVSASVFSRFRGPVLGCQSMVALTCVVSQPCGMSTVRGGSACGPSTLWRFKEVVLVVRRRSHLVVAWSQQVRGFPASFVCTLQCVAVVAALLTWRVWSLGVYVLWLREPACGVAFTGVGLLPVEPCRLVMSSGEVLPESFSVGSGGKLFAVVLNDALVVLVECAVWFGCILARFSQDGSLRFGVEGWGRHDLLCPFRLTHRMLVLECFGFVPSGALVHCVVPWVAPGACDSTTCCVVWPYRWYAGLRLWPLSEFSLSSWGRVCSVVVPYFGLGSSEVGVFTSTSAVVLVSVWLCVALAWRCVSVASWVSDATVIRVTMSVCVASLSGSVSPLRLRIAPCQWVVTAFRHVGRLTPVRVVGKEESCAWCRGVVDLAWSEEEVANQREGPYWGSFSVKGRDCLYPSRSGWIGSPSSSWTAPGSRIPLVYLSADVVTLSALRHQKRRRPGRARPYRDSGGCGGALPRHDGIATALGVATVPVLSRVLPLAQLCVGVCLRAGFALRTFCQQFGAVPVVLAPPFARCLALEGMSRLEVGVVAWAKQCWLVVSSGEVLPESFSVGSGGKLFAVVLNDALVVLVEDLPLSLLVEVLPRSALCLFWATVVLPLWFEVCRLVGLHFGMFSQDDSLCFGVEVLPRVTSCVVLLAVRLAAALARLPCYSFPSFSFALVGLHVSPWLRWFASFLAPCVLSQMVVWVAMLHCGVVLPGWPYRCYAGLRSWPVSEFSLSLWERVCSVMVPYFGLGPSEVGVLTLTSAVVLVSMCLCVALIVFTAFPMLSSPVWNVCSSWVAQGSRISLVCLSANVATARRVTTSEEASAWSSATRLAVAIRVTIATCFPVATWLLSRRVALSQQGGCRGALPHHDGVTTALGVTTVPMLPRVLSLARLCVGVCPRAGFALRTFCQQFGAVLVVLAPPFARTWHLRACPVQRLSPLPGTPILGSLLRECFGLRACSTLSRPSAGAEVGAWLASRACGLRVPLLAASGGGLVAVVVTTLPHDVSKFCGGTDVCGFLALWHVHSPEWFCLWALDLVEV</sequence>
<organism evidence="2 3">
    <name type="scientific">Colocasia esculenta</name>
    <name type="common">Wild taro</name>
    <name type="synonym">Arum esculentum</name>
    <dbReference type="NCBI Taxonomy" id="4460"/>
    <lineage>
        <taxon>Eukaryota</taxon>
        <taxon>Viridiplantae</taxon>
        <taxon>Streptophyta</taxon>
        <taxon>Embryophyta</taxon>
        <taxon>Tracheophyta</taxon>
        <taxon>Spermatophyta</taxon>
        <taxon>Magnoliopsida</taxon>
        <taxon>Liliopsida</taxon>
        <taxon>Araceae</taxon>
        <taxon>Aroideae</taxon>
        <taxon>Colocasieae</taxon>
        <taxon>Colocasia</taxon>
    </lineage>
</organism>
<feature type="transmembrane region" description="Helical" evidence="1">
    <location>
        <begin position="955"/>
        <end position="980"/>
    </location>
</feature>
<keyword evidence="1" id="KW-0472">Membrane</keyword>
<name>A0A843X1C3_COLES</name>
<feature type="transmembrane region" description="Helical" evidence="1">
    <location>
        <begin position="1028"/>
        <end position="1052"/>
    </location>
</feature>
<dbReference type="EMBL" id="NMUH01004681">
    <property type="protein sequence ID" value="MQM10464.1"/>
    <property type="molecule type" value="Genomic_DNA"/>
</dbReference>
<feature type="transmembrane region" description="Helical" evidence="1">
    <location>
        <begin position="273"/>
        <end position="292"/>
    </location>
</feature>
<feature type="transmembrane region" description="Helical" evidence="1">
    <location>
        <begin position="248"/>
        <end position="267"/>
    </location>
</feature>
<protein>
    <submittedName>
        <fullName evidence="2">Uncharacterized protein</fullName>
    </submittedName>
</protein>
<evidence type="ECO:0000313" key="3">
    <source>
        <dbReference type="Proteomes" id="UP000652761"/>
    </source>
</evidence>
<proteinExistence type="predicted"/>
<feature type="transmembrane region" description="Helical" evidence="1">
    <location>
        <begin position="6"/>
        <end position="27"/>
    </location>
</feature>
<keyword evidence="1" id="KW-0812">Transmembrane</keyword>
<feature type="transmembrane region" description="Helical" evidence="1">
    <location>
        <begin position="559"/>
        <end position="581"/>
    </location>
</feature>
<comment type="caution">
    <text evidence="2">The sequence shown here is derived from an EMBL/GenBank/DDBJ whole genome shotgun (WGS) entry which is preliminary data.</text>
</comment>
<evidence type="ECO:0000256" key="1">
    <source>
        <dbReference type="SAM" id="Phobius"/>
    </source>
</evidence>
<evidence type="ECO:0000313" key="2">
    <source>
        <dbReference type="EMBL" id="MQM10464.1"/>
    </source>
</evidence>
<gene>
    <name evidence="2" type="ORF">Taro_043358</name>
</gene>
<accession>A0A843X1C3</accession>
<keyword evidence="3" id="KW-1185">Reference proteome</keyword>